<proteinExistence type="predicted"/>
<gene>
    <name evidence="2" type="ORF">M422DRAFT_275693</name>
</gene>
<feature type="region of interest" description="Disordered" evidence="1">
    <location>
        <begin position="187"/>
        <end position="247"/>
    </location>
</feature>
<dbReference type="EMBL" id="KN837612">
    <property type="protein sequence ID" value="KIJ23676.1"/>
    <property type="molecule type" value="Genomic_DNA"/>
</dbReference>
<dbReference type="Proteomes" id="UP000054279">
    <property type="component" value="Unassembled WGS sequence"/>
</dbReference>
<evidence type="ECO:0000313" key="3">
    <source>
        <dbReference type="Proteomes" id="UP000054279"/>
    </source>
</evidence>
<organism evidence="2 3">
    <name type="scientific">Sphaerobolus stellatus (strain SS14)</name>
    <dbReference type="NCBI Taxonomy" id="990650"/>
    <lineage>
        <taxon>Eukaryota</taxon>
        <taxon>Fungi</taxon>
        <taxon>Dikarya</taxon>
        <taxon>Basidiomycota</taxon>
        <taxon>Agaricomycotina</taxon>
        <taxon>Agaricomycetes</taxon>
        <taxon>Phallomycetidae</taxon>
        <taxon>Geastrales</taxon>
        <taxon>Sphaerobolaceae</taxon>
        <taxon>Sphaerobolus</taxon>
    </lineage>
</organism>
<sequence>MCNKWIQKLILYHNNAIGKGLFEDWIHEPAPISTVETASTKAQQIETAITYTNFNHFDIKLEHPIFSFLHTTLSLVSLPKIISGSLLPPVELACVPINEIENDSSVVDLTLESPIQVKGATWLIDLTQSPLPPVKDHHQSPSIIEIDSTSEASYSAGDCVIEWSSSDTELPDLDQLCQKTPLVESSCKPVVSTPKPSQKNQKSRKVVKVQIPSRSAPIPRPPPPPPRPNTASQPVHPGRQSIHLPPGAPIMGTTYKTLDAAKAAITAYEKGCGFKMHAGQSKCMSVQSGHVIKKLTMHCHGYGKPGQTHNMVVDPSDHCEGHSIKTDCMCHYNLNHVSYTDVFTLTLVDYSHNHGQNLAVGAKAPHPASAGE</sequence>
<evidence type="ECO:0000256" key="1">
    <source>
        <dbReference type="SAM" id="MobiDB-lite"/>
    </source>
</evidence>
<feature type="compositionally biased region" description="Pro residues" evidence="1">
    <location>
        <begin position="218"/>
        <end position="228"/>
    </location>
</feature>
<protein>
    <submittedName>
        <fullName evidence="2">Uncharacterized protein</fullName>
    </submittedName>
</protein>
<name>A0A0C9UDX6_SPHS4</name>
<reference evidence="2 3" key="1">
    <citation type="submission" date="2014-06" db="EMBL/GenBank/DDBJ databases">
        <title>Evolutionary Origins and Diversification of the Mycorrhizal Mutualists.</title>
        <authorList>
            <consortium name="DOE Joint Genome Institute"/>
            <consortium name="Mycorrhizal Genomics Consortium"/>
            <person name="Kohler A."/>
            <person name="Kuo A."/>
            <person name="Nagy L.G."/>
            <person name="Floudas D."/>
            <person name="Copeland A."/>
            <person name="Barry K.W."/>
            <person name="Cichocki N."/>
            <person name="Veneault-Fourrey C."/>
            <person name="LaButti K."/>
            <person name="Lindquist E.A."/>
            <person name="Lipzen A."/>
            <person name="Lundell T."/>
            <person name="Morin E."/>
            <person name="Murat C."/>
            <person name="Riley R."/>
            <person name="Ohm R."/>
            <person name="Sun H."/>
            <person name="Tunlid A."/>
            <person name="Henrissat B."/>
            <person name="Grigoriev I.V."/>
            <person name="Hibbett D.S."/>
            <person name="Martin F."/>
        </authorList>
    </citation>
    <scope>NUCLEOTIDE SEQUENCE [LARGE SCALE GENOMIC DNA]</scope>
    <source>
        <strain evidence="2 3">SS14</strain>
    </source>
</reference>
<dbReference type="HOGENOM" id="CLU_744278_0_0_1"/>
<keyword evidence="3" id="KW-1185">Reference proteome</keyword>
<dbReference type="AlphaFoldDB" id="A0A0C9UDX6"/>
<dbReference type="OrthoDB" id="2402896at2759"/>
<accession>A0A0C9UDX6</accession>
<evidence type="ECO:0000313" key="2">
    <source>
        <dbReference type="EMBL" id="KIJ23676.1"/>
    </source>
</evidence>